<dbReference type="InterPro" id="IPR007235">
    <property type="entry name" value="Glyco_trans_28_C"/>
</dbReference>
<dbReference type="GO" id="GO:0016787">
    <property type="term" value="F:hydrolase activity"/>
    <property type="evidence" value="ECO:0007669"/>
    <property type="project" value="UniProtKB-KW"/>
</dbReference>
<dbReference type="EC" id="3.6.1.57" evidence="3"/>
<evidence type="ECO:0000313" key="4">
    <source>
        <dbReference type="Proteomes" id="UP000326207"/>
    </source>
</evidence>
<evidence type="ECO:0000256" key="1">
    <source>
        <dbReference type="ARBA" id="ARBA00006962"/>
    </source>
</evidence>
<dbReference type="Gene3D" id="3.40.50.11190">
    <property type="match status" value="1"/>
</dbReference>
<dbReference type="Proteomes" id="UP000326207">
    <property type="component" value="Unassembled WGS sequence"/>
</dbReference>
<comment type="caution">
    <text evidence="3">The sequence shown here is derived from an EMBL/GenBank/DDBJ whole genome shotgun (WGS) entry which is preliminary data.</text>
</comment>
<dbReference type="Gene3D" id="3.40.50.2000">
    <property type="entry name" value="Glycogen Phosphorylase B"/>
    <property type="match status" value="1"/>
</dbReference>
<comment type="similarity">
    <text evidence="1">Belongs to the glycosyltransferase 28 family.</text>
</comment>
<dbReference type="RefSeq" id="WP_152156086.1">
    <property type="nucleotide sequence ID" value="NZ_QMDY01000002.1"/>
</dbReference>
<evidence type="ECO:0000259" key="2">
    <source>
        <dbReference type="Pfam" id="PF04101"/>
    </source>
</evidence>
<dbReference type="NCBIfam" id="TIGR03590">
    <property type="entry name" value="PseG"/>
    <property type="match status" value="1"/>
</dbReference>
<evidence type="ECO:0000313" key="3">
    <source>
        <dbReference type="EMBL" id="KAB7519450.1"/>
    </source>
</evidence>
<organism evidence="3 4">
    <name type="scientific">Halosegnis rubeus</name>
    <dbReference type="NCBI Taxonomy" id="2212850"/>
    <lineage>
        <taxon>Archaea</taxon>
        <taxon>Methanobacteriati</taxon>
        <taxon>Methanobacteriota</taxon>
        <taxon>Stenosarchaea group</taxon>
        <taxon>Halobacteria</taxon>
        <taxon>Halobacteriales</taxon>
        <taxon>Natronomonadaceae</taxon>
        <taxon>Halosegnis</taxon>
    </lineage>
</organism>
<reference evidence="3 4" key="1">
    <citation type="submission" date="2019-10" db="EMBL/GenBank/DDBJ databases">
        <title>Unraveling microbial dark matter from salterns through culturing: the case of the genus Halosegnis.</title>
        <authorList>
            <person name="Duran-Viseras A."/>
            <person name="Andrei A.-S."/>
            <person name="Vera-Gargallo B."/>
            <person name="Ghai R."/>
            <person name="Sanchez-Porro C."/>
            <person name="Ventosa A."/>
        </authorList>
    </citation>
    <scope>NUCLEOTIDE SEQUENCE [LARGE SCALE GENOMIC DNA]</scope>
    <source>
        <strain evidence="3 4">F19-13</strain>
    </source>
</reference>
<keyword evidence="3" id="KW-0378">Hydrolase</keyword>
<dbReference type="InterPro" id="IPR020023">
    <property type="entry name" value="PseG"/>
</dbReference>
<sequence>MHVAIRADGGPDIGYGHLVRSSAFASHILKHGGEVTYATTTPESAREVLPPLISIVKLPTRGDPQPFIEWIYDADVDLVYTDSYPVDTDYQRAVRKIVPLAVFLDDARYPICADAFVNGNIYAPSLNYEFTGDEPEWCLGTDYTLLREKIRAFAAREPIWRPTPEHAVVTMGGSDVAELTPTVVQAFDEFNLQVDVIVGPGFSNESAIRLAAKEIDAETNVVRNPSDLPELLYRADLAVSACGSTIYELLALGTPIIGIPVVDNQEMIASSLRDMSLGTVVERTSSKRTIRKAVRELMTDSDQRRSYQVAGRQTVDGQGVERVTAELFSLV</sequence>
<dbReference type="AlphaFoldDB" id="A0A5N5UL12"/>
<dbReference type="PANTHER" id="PTHR21015:SF22">
    <property type="entry name" value="GLYCOSYLTRANSFERASE"/>
    <property type="match status" value="1"/>
</dbReference>
<dbReference type="SUPFAM" id="SSF53756">
    <property type="entry name" value="UDP-Glycosyltransferase/glycogen phosphorylase"/>
    <property type="match status" value="1"/>
</dbReference>
<dbReference type="Pfam" id="PF04101">
    <property type="entry name" value="Glyco_tran_28_C"/>
    <property type="match status" value="1"/>
</dbReference>
<feature type="domain" description="Glycosyl transferase family 28 C-terminal" evidence="2">
    <location>
        <begin position="168"/>
        <end position="304"/>
    </location>
</feature>
<protein>
    <submittedName>
        <fullName evidence="3">UDP-2,4-diacetamido-2,4, 6-trideoxy-beta-L-altropyranose hydrolase</fullName>
        <ecNumber evidence="3">3.6.1.57</ecNumber>
    </submittedName>
</protein>
<gene>
    <name evidence="3" type="primary">pseG</name>
    <name evidence="3" type="ORF">DP108_04935</name>
</gene>
<accession>A0A5N5UL12</accession>
<dbReference type="EMBL" id="QMDY01000002">
    <property type="protein sequence ID" value="KAB7519450.1"/>
    <property type="molecule type" value="Genomic_DNA"/>
</dbReference>
<dbReference type="GO" id="GO:0016758">
    <property type="term" value="F:hexosyltransferase activity"/>
    <property type="evidence" value="ECO:0007669"/>
    <property type="project" value="InterPro"/>
</dbReference>
<dbReference type="PANTHER" id="PTHR21015">
    <property type="entry name" value="UDP-N-ACETYLGLUCOSAMINE--N-ACETYLMURAMYL-(PENTAPEPTIDE) PYROPHOSPHORYL-UNDECAPRENOL N-ACETYLGLUCOSAMINE TRANSFERASE 1"/>
    <property type="match status" value="1"/>
</dbReference>
<proteinExistence type="inferred from homology"/>
<name>A0A5N5UL12_9EURY</name>